<dbReference type="Proteomes" id="UP001143474">
    <property type="component" value="Unassembled WGS sequence"/>
</dbReference>
<accession>A0A9W6MCQ1</accession>
<keyword evidence="2" id="KW-1185">Reference proteome</keyword>
<name>A0A9W6MCQ1_9ACTN</name>
<dbReference type="AlphaFoldDB" id="A0A9W6MCQ1"/>
<sequence>MWLPDGPLIGRRVSEVRLGELAELAVSCRERPRLGFQGFRTDDKVLALRWPADVVEQFLYDHADYDGFLRDYGDVDLSAVAWDVEIIAVEDFLEMPTGPSDKGCIEEYAEVPDRWVKARNAGVHIGVEQCWQAHGTWKRWPILIDRALLTPAGSGLQVIEGRTRVGVLRGLHRQGVFVAGRHLAWVGRSAA</sequence>
<protein>
    <submittedName>
        <fullName evidence="1">Uncharacterized protein</fullName>
    </submittedName>
</protein>
<organism evidence="1 2">
    <name type="scientific">Streptosporangium carneum</name>
    <dbReference type="NCBI Taxonomy" id="47481"/>
    <lineage>
        <taxon>Bacteria</taxon>
        <taxon>Bacillati</taxon>
        <taxon>Actinomycetota</taxon>
        <taxon>Actinomycetes</taxon>
        <taxon>Streptosporangiales</taxon>
        <taxon>Streptosporangiaceae</taxon>
        <taxon>Streptosporangium</taxon>
    </lineage>
</organism>
<gene>
    <name evidence="1" type="ORF">GCM10017600_24910</name>
</gene>
<evidence type="ECO:0000313" key="1">
    <source>
        <dbReference type="EMBL" id="GLK09085.1"/>
    </source>
</evidence>
<proteinExistence type="predicted"/>
<comment type="caution">
    <text evidence="1">The sequence shown here is derived from an EMBL/GenBank/DDBJ whole genome shotgun (WGS) entry which is preliminary data.</text>
</comment>
<evidence type="ECO:0000313" key="2">
    <source>
        <dbReference type="Proteomes" id="UP001143474"/>
    </source>
</evidence>
<reference evidence="1" key="2">
    <citation type="submission" date="2023-01" db="EMBL/GenBank/DDBJ databases">
        <authorList>
            <person name="Sun Q."/>
            <person name="Evtushenko L."/>
        </authorList>
    </citation>
    <scope>NUCLEOTIDE SEQUENCE</scope>
    <source>
        <strain evidence="1">VKM Ac-2007</strain>
    </source>
</reference>
<dbReference type="EMBL" id="BSEV01000004">
    <property type="protein sequence ID" value="GLK09085.1"/>
    <property type="molecule type" value="Genomic_DNA"/>
</dbReference>
<reference evidence="1" key="1">
    <citation type="journal article" date="2014" name="Int. J. Syst. Evol. Microbiol.">
        <title>Complete genome sequence of Corynebacterium casei LMG S-19264T (=DSM 44701T), isolated from a smear-ripened cheese.</title>
        <authorList>
            <consortium name="US DOE Joint Genome Institute (JGI-PGF)"/>
            <person name="Walter F."/>
            <person name="Albersmeier A."/>
            <person name="Kalinowski J."/>
            <person name="Ruckert C."/>
        </authorList>
    </citation>
    <scope>NUCLEOTIDE SEQUENCE</scope>
    <source>
        <strain evidence="1">VKM Ac-2007</strain>
    </source>
</reference>